<dbReference type="Gene3D" id="2.60.110.10">
    <property type="entry name" value="Thaumatin"/>
    <property type="match status" value="1"/>
</dbReference>
<reference evidence="2" key="3">
    <citation type="submission" date="2018-07" db="EMBL/GenBank/DDBJ databases">
        <title>WGS assembly of Glycine max.</title>
        <authorList>
            <person name="Schmutz J."/>
            <person name="Cannon S."/>
            <person name="Schlueter J."/>
            <person name="Ma J."/>
            <person name="Mitros T."/>
            <person name="Nelson W."/>
            <person name="Hyten D."/>
            <person name="Song Q."/>
            <person name="Thelen J."/>
            <person name="Cheng J."/>
            <person name="Xu D."/>
            <person name="Hellsten U."/>
            <person name="May G."/>
            <person name="Yu Y."/>
            <person name="Sakurai T."/>
            <person name="Umezawa T."/>
            <person name="Bhattacharyya M."/>
            <person name="Sandhu D."/>
            <person name="Valliyodan B."/>
            <person name="Lindquist E."/>
            <person name="Peto M."/>
            <person name="Grant D."/>
            <person name="Shu S."/>
            <person name="Goodstein D."/>
            <person name="Barry K."/>
            <person name="Futrell-Griggs M."/>
            <person name="Abernathy B."/>
            <person name="Du J."/>
            <person name="Tian Z."/>
            <person name="Zhu L."/>
            <person name="Gill N."/>
            <person name="Joshi T."/>
            <person name="Libault M."/>
            <person name="Sethuraman A."/>
            <person name="Zhang X."/>
            <person name="Shinozaki K."/>
            <person name="Nguyen H."/>
            <person name="Wing R."/>
            <person name="Cregan P."/>
            <person name="Specht J."/>
            <person name="Grimwood J."/>
            <person name="Rokhsar D."/>
            <person name="Stacey G."/>
            <person name="Shoemaker R."/>
            <person name="Jackson S."/>
        </authorList>
    </citation>
    <scope>NUCLEOTIDE SEQUENCE</scope>
    <source>
        <tissue evidence="2">Callus</tissue>
    </source>
</reference>
<comment type="similarity">
    <text evidence="1">Belongs to the thaumatin family.</text>
</comment>
<organism evidence="2">
    <name type="scientific">Glycine max</name>
    <name type="common">Soybean</name>
    <name type="synonym">Glycine hispida</name>
    <dbReference type="NCBI Taxonomy" id="3847"/>
    <lineage>
        <taxon>Eukaryota</taxon>
        <taxon>Viridiplantae</taxon>
        <taxon>Streptophyta</taxon>
        <taxon>Embryophyta</taxon>
        <taxon>Tracheophyta</taxon>
        <taxon>Spermatophyta</taxon>
        <taxon>Magnoliopsida</taxon>
        <taxon>eudicotyledons</taxon>
        <taxon>Gunneridae</taxon>
        <taxon>Pentapetalae</taxon>
        <taxon>rosids</taxon>
        <taxon>fabids</taxon>
        <taxon>Fabales</taxon>
        <taxon>Fabaceae</taxon>
        <taxon>Papilionoideae</taxon>
        <taxon>50 kb inversion clade</taxon>
        <taxon>NPAAA clade</taxon>
        <taxon>indigoferoid/millettioid clade</taxon>
        <taxon>Phaseoleae</taxon>
        <taxon>Glycine</taxon>
        <taxon>Glycine subgen. Soja</taxon>
    </lineage>
</organism>
<keyword evidence="4" id="KW-1185">Reference proteome</keyword>
<dbReference type="EMBL" id="CM000852">
    <property type="protein sequence ID" value="KRG94473.1"/>
    <property type="molecule type" value="Genomic_DNA"/>
</dbReference>
<dbReference type="InterPro" id="IPR037176">
    <property type="entry name" value="Osmotin/thaumatin-like_sf"/>
</dbReference>
<dbReference type="InParanoid" id="A0A0R0EJP4"/>
<evidence type="ECO:0000256" key="1">
    <source>
        <dbReference type="ARBA" id="ARBA00010607"/>
    </source>
</evidence>
<dbReference type="AlphaFoldDB" id="A0A0R0EJP4"/>
<reference evidence="3" key="2">
    <citation type="submission" date="2018-02" db="UniProtKB">
        <authorList>
            <consortium name="EnsemblPlants"/>
        </authorList>
    </citation>
    <scope>IDENTIFICATION</scope>
    <source>
        <strain evidence="3">Williams 82</strain>
    </source>
</reference>
<gene>
    <name evidence="2" type="ORF">GLYMA_19G087400</name>
</gene>
<protein>
    <submittedName>
        <fullName evidence="2 3">Uncharacterized protein</fullName>
    </submittedName>
</protein>
<proteinExistence type="inferred from homology"/>
<evidence type="ECO:0000313" key="4">
    <source>
        <dbReference type="Proteomes" id="UP000008827"/>
    </source>
</evidence>
<dbReference type="SUPFAM" id="SSF49870">
    <property type="entry name" value="Osmotin, thaumatin-like protein"/>
    <property type="match status" value="1"/>
</dbReference>
<reference evidence="2 3" key="1">
    <citation type="journal article" date="2010" name="Nature">
        <title>Genome sequence of the palaeopolyploid soybean.</title>
        <authorList>
            <person name="Schmutz J."/>
            <person name="Cannon S.B."/>
            <person name="Schlueter J."/>
            <person name="Ma J."/>
            <person name="Mitros T."/>
            <person name="Nelson W."/>
            <person name="Hyten D.L."/>
            <person name="Song Q."/>
            <person name="Thelen J.J."/>
            <person name="Cheng J."/>
            <person name="Xu D."/>
            <person name="Hellsten U."/>
            <person name="May G.D."/>
            <person name="Yu Y."/>
            <person name="Sakurai T."/>
            <person name="Umezawa T."/>
            <person name="Bhattacharyya M.K."/>
            <person name="Sandhu D."/>
            <person name="Valliyodan B."/>
            <person name="Lindquist E."/>
            <person name="Peto M."/>
            <person name="Grant D."/>
            <person name="Shu S."/>
            <person name="Goodstein D."/>
            <person name="Barry K."/>
            <person name="Futrell-Griggs M."/>
            <person name="Abernathy B."/>
            <person name="Du J."/>
            <person name="Tian Z."/>
            <person name="Zhu L."/>
            <person name="Gill N."/>
            <person name="Joshi T."/>
            <person name="Libault M."/>
            <person name="Sethuraman A."/>
            <person name="Zhang X.-C."/>
            <person name="Shinozaki K."/>
            <person name="Nguyen H.T."/>
            <person name="Wing R.A."/>
            <person name="Cregan P."/>
            <person name="Specht J."/>
            <person name="Grimwood J."/>
            <person name="Rokhsar D."/>
            <person name="Stacey G."/>
            <person name="Shoemaker R.C."/>
            <person name="Jackson S.A."/>
        </authorList>
    </citation>
    <scope>NUCLEOTIDE SEQUENCE</scope>
    <source>
        <strain evidence="3">cv. Williams 82</strain>
        <tissue evidence="2">Callus</tissue>
    </source>
</reference>
<accession>A0A0R0EJP4</accession>
<dbReference type="Proteomes" id="UP000008827">
    <property type="component" value="Chromosome 19"/>
</dbReference>
<sequence length="73" mass="8279">MTLNLCFWPVNCSSSPMDYTGGNTVLLVEFTLNDTNRLNFFDVNLIDNYNLSMIVEPHSKNGVGNYTTKLEEL</sequence>
<dbReference type="Gramene" id="KRG94473">
    <property type="protein sequence ID" value="KRG94473"/>
    <property type="gene ID" value="GLYMA_19G087400"/>
</dbReference>
<name>A0A0R0EJP4_SOYBN</name>
<evidence type="ECO:0000313" key="2">
    <source>
        <dbReference type="EMBL" id="KRG94473.1"/>
    </source>
</evidence>
<dbReference type="Pfam" id="PF00314">
    <property type="entry name" value="Thaumatin"/>
    <property type="match status" value="1"/>
</dbReference>
<dbReference type="EnsemblPlants" id="KRG94473">
    <property type="protein sequence ID" value="KRG94473"/>
    <property type="gene ID" value="GLYMA_19G087400"/>
</dbReference>
<evidence type="ECO:0000313" key="3">
    <source>
        <dbReference type="EnsemblPlants" id="KRG94473"/>
    </source>
</evidence>
<dbReference type="InterPro" id="IPR001938">
    <property type="entry name" value="Thaumatin"/>
</dbReference>